<reference evidence="1 2" key="1">
    <citation type="submission" date="2015-01" db="EMBL/GenBank/DDBJ databases">
        <title>Evolution of Trichinella species and genotypes.</title>
        <authorList>
            <person name="Korhonen P.K."/>
            <person name="Edoardo P."/>
            <person name="Giuseppe L.R."/>
            <person name="Gasser R.B."/>
        </authorList>
    </citation>
    <scope>NUCLEOTIDE SEQUENCE [LARGE SCALE GENOMIC DNA]</scope>
    <source>
        <strain evidence="1">ISS3</strain>
    </source>
</reference>
<gene>
    <name evidence="1" type="ORF">T01_7702</name>
</gene>
<evidence type="ECO:0000313" key="1">
    <source>
        <dbReference type="EMBL" id="KRY05972.1"/>
    </source>
</evidence>
<dbReference type="EMBL" id="JYDH01003350">
    <property type="protein sequence ID" value="KRY05972.1"/>
    <property type="molecule type" value="Genomic_DNA"/>
</dbReference>
<evidence type="ECO:0000313" key="2">
    <source>
        <dbReference type="Proteomes" id="UP000054776"/>
    </source>
</evidence>
<keyword evidence="2" id="KW-1185">Reference proteome</keyword>
<dbReference type="OrthoDB" id="5922812at2759"/>
<organism evidence="1 2">
    <name type="scientific">Trichinella spiralis</name>
    <name type="common">Trichina worm</name>
    <dbReference type="NCBI Taxonomy" id="6334"/>
    <lineage>
        <taxon>Eukaryota</taxon>
        <taxon>Metazoa</taxon>
        <taxon>Ecdysozoa</taxon>
        <taxon>Nematoda</taxon>
        <taxon>Enoplea</taxon>
        <taxon>Dorylaimia</taxon>
        <taxon>Trichinellida</taxon>
        <taxon>Trichinellidae</taxon>
        <taxon>Trichinella</taxon>
    </lineage>
</organism>
<dbReference type="AlphaFoldDB" id="A0A0V0Z0B4"/>
<protein>
    <submittedName>
        <fullName evidence="1">Uncharacterized protein</fullName>
    </submittedName>
</protein>
<comment type="caution">
    <text evidence="1">The sequence shown here is derived from an EMBL/GenBank/DDBJ whole genome shotgun (WGS) entry which is preliminary data.</text>
</comment>
<feature type="non-terminal residue" evidence="1">
    <location>
        <position position="40"/>
    </location>
</feature>
<sequence>MKENRLAQNNEILHKTWQFQRIPHYNVEKHSYTKFQPPSI</sequence>
<proteinExistence type="predicted"/>
<dbReference type="Proteomes" id="UP000054776">
    <property type="component" value="Unassembled WGS sequence"/>
</dbReference>
<name>A0A0V0Z0B4_TRISP</name>
<dbReference type="InParanoid" id="A0A0V0Z0B4"/>
<accession>A0A0V0Z0B4</accession>